<name>A0A2R6X9V2_MARPO</name>
<dbReference type="EMBL" id="KZ772699">
    <property type="protein sequence ID" value="PTQ42885.1"/>
    <property type="molecule type" value="Genomic_DNA"/>
</dbReference>
<accession>A0A2R6X9V2</accession>
<dbReference type="AlphaFoldDB" id="A0A2R6X9V2"/>
<dbReference type="Proteomes" id="UP000244005">
    <property type="component" value="Unassembled WGS sequence"/>
</dbReference>
<evidence type="ECO:0000313" key="1">
    <source>
        <dbReference type="EMBL" id="PTQ42885.1"/>
    </source>
</evidence>
<dbReference type="Gramene" id="Mp5g06100.1">
    <property type="protein sequence ID" value="Mp5g06100.1.cds1"/>
    <property type="gene ID" value="Mp5g06100"/>
</dbReference>
<reference evidence="2" key="1">
    <citation type="journal article" date="2017" name="Cell">
        <title>Insights into land plant evolution garnered from the Marchantia polymorpha genome.</title>
        <authorList>
            <person name="Bowman J.L."/>
            <person name="Kohchi T."/>
            <person name="Yamato K.T."/>
            <person name="Jenkins J."/>
            <person name="Shu S."/>
            <person name="Ishizaki K."/>
            <person name="Yamaoka S."/>
            <person name="Nishihama R."/>
            <person name="Nakamura Y."/>
            <person name="Berger F."/>
            <person name="Adam C."/>
            <person name="Aki S.S."/>
            <person name="Althoff F."/>
            <person name="Araki T."/>
            <person name="Arteaga-Vazquez M.A."/>
            <person name="Balasubrmanian S."/>
            <person name="Barry K."/>
            <person name="Bauer D."/>
            <person name="Boehm C.R."/>
            <person name="Briginshaw L."/>
            <person name="Caballero-Perez J."/>
            <person name="Catarino B."/>
            <person name="Chen F."/>
            <person name="Chiyoda S."/>
            <person name="Chovatia M."/>
            <person name="Davies K.M."/>
            <person name="Delmans M."/>
            <person name="Demura T."/>
            <person name="Dierschke T."/>
            <person name="Dolan L."/>
            <person name="Dorantes-Acosta A.E."/>
            <person name="Eklund D.M."/>
            <person name="Florent S.N."/>
            <person name="Flores-Sandoval E."/>
            <person name="Fujiyama A."/>
            <person name="Fukuzawa H."/>
            <person name="Galik B."/>
            <person name="Grimanelli D."/>
            <person name="Grimwood J."/>
            <person name="Grossniklaus U."/>
            <person name="Hamada T."/>
            <person name="Haseloff J."/>
            <person name="Hetherington A.J."/>
            <person name="Higo A."/>
            <person name="Hirakawa Y."/>
            <person name="Hundley H.N."/>
            <person name="Ikeda Y."/>
            <person name="Inoue K."/>
            <person name="Inoue S.I."/>
            <person name="Ishida S."/>
            <person name="Jia Q."/>
            <person name="Kakita M."/>
            <person name="Kanazawa T."/>
            <person name="Kawai Y."/>
            <person name="Kawashima T."/>
            <person name="Kennedy M."/>
            <person name="Kinose K."/>
            <person name="Kinoshita T."/>
            <person name="Kohara Y."/>
            <person name="Koide E."/>
            <person name="Komatsu K."/>
            <person name="Kopischke S."/>
            <person name="Kubo M."/>
            <person name="Kyozuka J."/>
            <person name="Lagercrantz U."/>
            <person name="Lin S.S."/>
            <person name="Lindquist E."/>
            <person name="Lipzen A.M."/>
            <person name="Lu C.W."/>
            <person name="De Luna E."/>
            <person name="Martienssen R.A."/>
            <person name="Minamino N."/>
            <person name="Mizutani M."/>
            <person name="Mizutani M."/>
            <person name="Mochizuki N."/>
            <person name="Monte I."/>
            <person name="Mosher R."/>
            <person name="Nagasaki H."/>
            <person name="Nakagami H."/>
            <person name="Naramoto S."/>
            <person name="Nishitani K."/>
            <person name="Ohtani M."/>
            <person name="Okamoto T."/>
            <person name="Okumura M."/>
            <person name="Phillips J."/>
            <person name="Pollak B."/>
            <person name="Reinders A."/>
            <person name="Rovekamp M."/>
            <person name="Sano R."/>
            <person name="Sawa S."/>
            <person name="Schmid M.W."/>
            <person name="Shirakawa M."/>
            <person name="Solano R."/>
            <person name="Spunde A."/>
            <person name="Suetsugu N."/>
            <person name="Sugano S."/>
            <person name="Sugiyama A."/>
            <person name="Sun R."/>
            <person name="Suzuki Y."/>
            <person name="Takenaka M."/>
            <person name="Takezawa D."/>
            <person name="Tomogane H."/>
            <person name="Tsuzuki M."/>
            <person name="Ueda T."/>
            <person name="Umeda M."/>
            <person name="Ward J.M."/>
            <person name="Watanabe Y."/>
            <person name="Yazaki K."/>
            <person name="Yokoyama R."/>
            <person name="Yoshitake Y."/>
            <person name="Yotsui I."/>
            <person name="Zachgo S."/>
            <person name="Schmutz J."/>
        </authorList>
    </citation>
    <scope>NUCLEOTIDE SEQUENCE [LARGE SCALE GENOMIC DNA]</scope>
    <source>
        <strain evidence="2">Tak-1</strain>
    </source>
</reference>
<sequence>MGTQRHWKVNGELKYTRIMRRMLIIEVRVREKDEACGVAGRAHGGLGWKGERDCAQRRDERRGRVNDPVAASLGALRFALSLGMSRNAVLRHSRGLDVGHRIIRRTWHRDHLELINAQELDDARVRAARTETIRAIASLECVERREQSFCRSCRGLVRWIRHVLPTSCPFFHSFKLV</sequence>
<organism evidence="1 2">
    <name type="scientific">Marchantia polymorpha</name>
    <name type="common">Common liverwort</name>
    <name type="synonym">Marchantia aquatica</name>
    <dbReference type="NCBI Taxonomy" id="3197"/>
    <lineage>
        <taxon>Eukaryota</taxon>
        <taxon>Viridiplantae</taxon>
        <taxon>Streptophyta</taxon>
        <taxon>Embryophyta</taxon>
        <taxon>Marchantiophyta</taxon>
        <taxon>Marchantiopsida</taxon>
        <taxon>Marchantiidae</taxon>
        <taxon>Marchantiales</taxon>
        <taxon>Marchantiaceae</taxon>
        <taxon>Marchantia</taxon>
    </lineage>
</organism>
<evidence type="ECO:0000313" key="2">
    <source>
        <dbReference type="Proteomes" id="UP000244005"/>
    </source>
</evidence>
<proteinExistence type="predicted"/>
<protein>
    <submittedName>
        <fullName evidence="1">Uncharacterized protein</fullName>
    </submittedName>
</protein>
<keyword evidence="2" id="KW-1185">Reference proteome</keyword>
<gene>
    <name evidence="1" type="ORF">MARPO_0027s0018</name>
</gene>